<dbReference type="AlphaFoldDB" id="A0A2V3Q0Q6"/>
<gene>
    <name evidence="2" type="ORF">CLV62_101161</name>
</gene>
<dbReference type="OrthoDB" id="1252924at2"/>
<dbReference type="Proteomes" id="UP000247973">
    <property type="component" value="Unassembled WGS sequence"/>
</dbReference>
<protein>
    <recommendedName>
        <fullName evidence="4">C1q domain-containing protein</fullName>
    </recommendedName>
</protein>
<evidence type="ECO:0000313" key="2">
    <source>
        <dbReference type="EMBL" id="PXV68895.1"/>
    </source>
</evidence>
<evidence type="ECO:0000313" key="3">
    <source>
        <dbReference type="Proteomes" id="UP000247973"/>
    </source>
</evidence>
<comment type="caution">
    <text evidence="2">The sequence shown here is derived from an EMBL/GenBank/DDBJ whole genome shotgun (WGS) entry which is preliminary data.</text>
</comment>
<proteinExistence type="predicted"/>
<evidence type="ECO:0008006" key="4">
    <source>
        <dbReference type="Google" id="ProtNLM"/>
    </source>
</evidence>
<organism evidence="2 3">
    <name type="scientific">Dysgonomonas alginatilytica</name>
    <dbReference type="NCBI Taxonomy" id="1605892"/>
    <lineage>
        <taxon>Bacteria</taxon>
        <taxon>Pseudomonadati</taxon>
        <taxon>Bacteroidota</taxon>
        <taxon>Bacteroidia</taxon>
        <taxon>Bacteroidales</taxon>
        <taxon>Dysgonomonadaceae</taxon>
        <taxon>Dysgonomonas</taxon>
    </lineage>
</organism>
<dbReference type="RefSeq" id="WP_110308878.1">
    <property type="nucleotide sequence ID" value="NZ_QICL01000001.1"/>
</dbReference>
<keyword evidence="1" id="KW-0732">Signal</keyword>
<name>A0A2V3Q0Q6_9BACT</name>
<evidence type="ECO:0000256" key="1">
    <source>
        <dbReference type="SAM" id="SignalP"/>
    </source>
</evidence>
<feature type="chain" id="PRO_5016059082" description="C1q domain-containing protein" evidence="1">
    <location>
        <begin position="20"/>
        <end position="236"/>
    </location>
</feature>
<reference evidence="2 3" key="1">
    <citation type="submission" date="2018-03" db="EMBL/GenBank/DDBJ databases">
        <title>Genomic Encyclopedia of Archaeal and Bacterial Type Strains, Phase II (KMG-II): from individual species to whole genera.</title>
        <authorList>
            <person name="Goeker M."/>
        </authorList>
    </citation>
    <scope>NUCLEOTIDE SEQUENCE [LARGE SCALE GENOMIC DNA]</scope>
    <source>
        <strain evidence="2 3">DSM 100214</strain>
    </source>
</reference>
<accession>A0A2V3Q0Q6</accession>
<sequence length="236" mass="25209">MKINIILTIALLASALLHAQVGINIKEPGGIFHIDPGMNSPTTTTDDVIVKESGFVGLGTTSPTAQLHLNVPAGQTALRVVDGGQLDNRVLVSDVAGYAAWGTMKSSGGQQIALPAATYAKSTTTKLNLLGSTQYKVSASGNYLVFIRWWGRTDTVVNGGSTNAYFYFYKNGTAIDTQEYYAQVPSASTYFTLSTVLVAPDCKKGDYLEIAVRPIYGGWTTSATTHMVSTVTFFVM</sequence>
<dbReference type="EMBL" id="QICL01000001">
    <property type="protein sequence ID" value="PXV68895.1"/>
    <property type="molecule type" value="Genomic_DNA"/>
</dbReference>
<feature type="signal peptide" evidence="1">
    <location>
        <begin position="1"/>
        <end position="19"/>
    </location>
</feature>
<keyword evidence="3" id="KW-1185">Reference proteome</keyword>